<keyword evidence="4" id="KW-1185">Reference proteome</keyword>
<protein>
    <submittedName>
        <fullName evidence="3">Sulfatase</fullName>
    </submittedName>
</protein>
<dbReference type="AlphaFoldDB" id="A0A8G0ZZT1"/>
<evidence type="ECO:0000256" key="1">
    <source>
        <dbReference type="ARBA" id="ARBA00008779"/>
    </source>
</evidence>
<sequence length="549" mass="62154">MTKTDNVVHDAEYYILYDQHGEKWEVEDRELDARLEALRKKYGTPPNIVHIMWDDMPFGDAGIPAINKIRGFETPNCNRIAEEGILFTRFYTEPACTPSRAAVITGRHPVRHGMHTVAFPIENGGLRGDEVTTAEVLSSAGYATAFYGKWHLGDLEESYPHNHGFDEALFTPYNQVMSLWNPQGEGANAVLGLVEENLKKDPYQIDDNFLPDGWILTIEGRKGETAREWGDTGINDYKAIDPECEKRTLEFIRKNARARTPFYVAYWPLMIGLIADPKKETVARSLLSEGFRKVDAFLGTVMEELKNLGIAENTLLVAHADNGPMTHNPPPGMGMAETIFRGGKSDYWEGGIRVAAFAWWPGMIPAGEIVGDMIHEVDLYTTFARLGGAMEQIPGDRVVDGLDQTALLINGDTHGRRDYNFVYTGPVLAATIKGRWKRVWVGDHPGLAGAAFYDLYLDHREQFPVLIPLLHTDLAFKRMRVRHEIWKKKYPDRPEKRGVPFTGLENPRPETERLAKPLVRDRSRLPFDPLEFIDFEPPWDDFDRDMPGG</sequence>
<dbReference type="Proteomes" id="UP000826709">
    <property type="component" value="Chromosome"/>
</dbReference>
<evidence type="ECO:0000313" key="3">
    <source>
        <dbReference type="EMBL" id="QYZ77980.1"/>
    </source>
</evidence>
<dbReference type="InterPro" id="IPR017850">
    <property type="entry name" value="Alkaline_phosphatase_core_sf"/>
</dbReference>
<dbReference type="EMBL" id="CP037968">
    <property type="protein sequence ID" value="QYZ77980.1"/>
    <property type="molecule type" value="Genomic_DNA"/>
</dbReference>
<dbReference type="SUPFAM" id="SSF53649">
    <property type="entry name" value="Alkaline phosphatase-like"/>
    <property type="match status" value="1"/>
</dbReference>
<dbReference type="Gene3D" id="3.30.1120.10">
    <property type="match status" value="1"/>
</dbReference>
<dbReference type="InterPro" id="IPR000917">
    <property type="entry name" value="Sulfatase_N"/>
</dbReference>
<reference evidence="3" key="2">
    <citation type="submission" date="2019-03" db="EMBL/GenBank/DDBJ databases">
        <authorList>
            <person name="Chen S.-C."/>
            <person name="Wu S.-Y."/>
            <person name="Lai M.-C."/>
        </authorList>
    </citation>
    <scope>NUCLEOTIDE SEQUENCE</scope>
    <source>
        <strain evidence="3">ML15</strain>
    </source>
</reference>
<dbReference type="Gene3D" id="3.40.720.10">
    <property type="entry name" value="Alkaline Phosphatase, subunit A"/>
    <property type="match status" value="1"/>
</dbReference>
<dbReference type="OrthoDB" id="145229at2157"/>
<dbReference type="GO" id="GO:0004065">
    <property type="term" value="F:arylsulfatase activity"/>
    <property type="evidence" value="ECO:0007669"/>
    <property type="project" value="TreeGrafter"/>
</dbReference>
<dbReference type="KEGG" id="mfk:E2N92_00325"/>
<dbReference type="PANTHER" id="PTHR42693:SF33">
    <property type="entry name" value="ARYLSULFATASE"/>
    <property type="match status" value="1"/>
</dbReference>
<comment type="similarity">
    <text evidence="1">Belongs to the sulfatase family.</text>
</comment>
<organism evidence="3 4">
    <name type="scientific">Methanofollis formosanus</name>
    <dbReference type="NCBI Taxonomy" id="299308"/>
    <lineage>
        <taxon>Archaea</taxon>
        <taxon>Methanobacteriati</taxon>
        <taxon>Methanobacteriota</taxon>
        <taxon>Stenosarchaea group</taxon>
        <taxon>Methanomicrobia</taxon>
        <taxon>Methanomicrobiales</taxon>
        <taxon>Methanomicrobiaceae</taxon>
        <taxon>Methanofollis</taxon>
    </lineage>
</organism>
<feature type="domain" description="Sulfatase N-terminal" evidence="2">
    <location>
        <begin position="290"/>
        <end position="388"/>
    </location>
</feature>
<proteinExistence type="inferred from homology"/>
<accession>A0A8G0ZZT1</accession>
<feature type="domain" description="Sulfatase N-terminal" evidence="2">
    <location>
        <begin position="46"/>
        <end position="171"/>
    </location>
</feature>
<dbReference type="RefSeq" id="WP_220681721.1">
    <property type="nucleotide sequence ID" value="NZ_CP037968.1"/>
</dbReference>
<dbReference type="PANTHER" id="PTHR42693">
    <property type="entry name" value="ARYLSULFATASE FAMILY MEMBER"/>
    <property type="match status" value="1"/>
</dbReference>
<reference evidence="3" key="1">
    <citation type="journal article" date="2005" name="Int. J. Syst. Evol. Microbiol.">
        <title>Methanofollis formosanus sp. nov., isolated from a fish pond.</title>
        <authorList>
            <person name="Wu S.Y."/>
            <person name="Chen S.C."/>
            <person name="Lai M.C."/>
        </authorList>
    </citation>
    <scope>NUCLEOTIDE SEQUENCE</scope>
    <source>
        <strain evidence="3">ML15</strain>
    </source>
</reference>
<dbReference type="Pfam" id="PF00884">
    <property type="entry name" value="Sulfatase"/>
    <property type="match status" value="2"/>
</dbReference>
<gene>
    <name evidence="3" type="ORF">E2N92_00325</name>
</gene>
<name>A0A8G0ZZT1_9EURY</name>
<dbReference type="InterPro" id="IPR050738">
    <property type="entry name" value="Sulfatase"/>
</dbReference>
<evidence type="ECO:0000259" key="2">
    <source>
        <dbReference type="Pfam" id="PF00884"/>
    </source>
</evidence>
<evidence type="ECO:0000313" key="4">
    <source>
        <dbReference type="Proteomes" id="UP000826709"/>
    </source>
</evidence>